<accession>A0A1F7RA31</accession>
<protein>
    <submittedName>
        <fullName evidence="2">Uncharacterized protein</fullName>
    </submittedName>
</protein>
<sequence>MGEKLAKTRKKKKKKLILQLNMINISTDIISFLLVTKVLGNIPCLAFDDDFEKLGLTVVR</sequence>
<name>A0A1F7RA31_9BACT</name>
<evidence type="ECO:0000313" key="2">
    <source>
        <dbReference type="EMBL" id="OGL38425.1"/>
    </source>
</evidence>
<dbReference type="AlphaFoldDB" id="A0A1F7RA31"/>
<feature type="transmembrane region" description="Helical" evidence="1">
    <location>
        <begin position="16"/>
        <end position="35"/>
    </location>
</feature>
<evidence type="ECO:0000313" key="3">
    <source>
        <dbReference type="Proteomes" id="UP000178526"/>
    </source>
</evidence>
<keyword evidence="1" id="KW-1133">Transmembrane helix</keyword>
<reference evidence="2 3" key="1">
    <citation type="journal article" date="2016" name="Nat. Commun.">
        <title>Thousands of microbial genomes shed light on interconnected biogeochemical processes in an aquifer system.</title>
        <authorList>
            <person name="Anantharaman K."/>
            <person name="Brown C.T."/>
            <person name="Hug L.A."/>
            <person name="Sharon I."/>
            <person name="Castelle C.J."/>
            <person name="Probst A.J."/>
            <person name="Thomas B.C."/>
            <person name="Singh A."/>
            <person name="Wilkins M.J."/>
            <person name="Karaoz U."/>
            <person name="Brodie E.L."/>
            <person name="Williams K.H."/>
            <person name="Hubbard S.S."/>
            <person name="Banfield J.F."/>
        </authorList>
    </citation>
    <scope>NUCLEOTIDE SEQUENCE [LARGE SCALE GENOMIC DNA]</scope>
</reference>
<keyword evidence="1" id="KW-0472">Membrane</keyword>
<evidence type="ECO:0000256" key="1">
    <source>
        <dbReference type="SAM" id="Phobius"/>
    </source>
</evidence>
<gene>
    <name evidence="2" type="ORF">A2042_00565</name>
</gene>
<organism evidence="2 3">
    <name type="scientific">Candidatus Schekmanbacteria bacterium GWA2_38_11</name>
    <dbReference type="NCBI Taxonomy" id="1817876"/>
    <lineage>
        <taxon>Bacteria</taxon>
        <taxon>Candidatus Schekmaniibacteriota</taxon>
    </lineage>
</organism>
<proteinExistence type="predicted"/>
<comment type="caution">
    <text evidence="2">The sequence shown here is derived from an EMBL/GenBank/DDBJ whole genome shotgun (WGS) entry which is preliminary data.</text>
</comment>
<keyword evidence="1" id="KW-0812">Transmembrane</keyword>
<dbReference type="Proteomes" id="UP000178526">
    <property type="component" value="Unassembled WGS sequence"/>
</dbReference>
<dbReference type="EMBL" id="MGDB01000147">
    <property type="protein sequence ID" value="OGL38425.1"/>
    <property type="molecule type" value="Genomic_DNA"/>
</dbReference>